<reference evidence="1 2" key="1">
    <citation type="submission" date="2018-09" db="EMBL/GenBank/DDBJ databases">
        <title>Genomic investigation of the strawberry pathogen Phytophthora fragariae indicates pathogenicity is determined by transcriptional variation in three key races.</title>
        <authorList>
            <person name="Adams T.M."/>
            <person name="Armitage A.D."/>
            <person name="Sobczyk M.K."/>
            <person name="Bates H.J."/>
            <person name="Dunwell J.M."/>
            <person name="Nellist C.F."/>
            <person name="Harrison R.J."/>
        </authorList>
    </citation>
    <scope>NUCLEOTIDE SEQUENCE [LARGE SCALE GENOMIC DNA]</scope>
    <source>
        <strain evidence="1 2">ONT-3</strain>
    </source>
</reference>
<gene>
    <name evidence="1" type="ORF">PF010_g6743</name>
</gene>
<protein>
    <submittedName>
        <fullName evidence="1">Uncharacterized protein</fullName>
    </submittedName>
</protein>
<dbReference type="EMBL" id="QXFX01000276">
    <property type="protein sequence ID" value="KAE9122394.1"/>
    <property type="molecule type" value="Genomic_DNA"/>
</dbReference>
<organism evidence="1 2">
    <name type="scientific">Phytophthora fragariae</name>
    <dbReference type="NCBI Taxonomy" id="53985"/>
    <lineage>
        <taxon>Eukaryota</taxon>
        <taxon>Sar</taxon>
        <taxon>Stramenopiles</taxon>
        <taxon>Oomycota</taxon>
        <taxon>Peronosporomycetes</taxon>
        <taxon>Peronosporales</taxon>
        <taxon>Peronosporaceae</taxon>
        <taxon>Phytophthora</taxon>
    </lineage>
</organism>
<proteinExistence type="predicted"/>
<sequence>MSGPTSSRPVAVTRFRLGGSVEGDDGAPERLPAALADDRRGFGGLVFFFGIFGVDGELKNERSCRTSGALHPVQLMNGAE</sequence>
<evidence type="ECO:0000313" key="1">
    <source>
        <dbReference type="EMBL" id="KAE9122394.1"/>
    </source>
</evidence>
<name>A0A6G0LK27_9STRA</name>
<evidence type="ECO:0000313" key="2">
    <source>
        <dbReference type="Proteomes" id="UP000488956"/>
    </source>
</evidence>
<dbReference type="AlphaFoldDB" id="A0A6G0LK27"/>
<dbReference type="Proteomes" id="UP000488956">
    <property type="component" value="Unassembled WGS sequence"/>
</dbReference>
<accession>A0A6G0LK27</accession>
<comment type="caution">
    <text evidence="1">The sequence shown here is derived from an EMBL/GenBank/DDBJ whole genome shotgun (WGS) entry which is preliminary data.</text>
</comment>